<dbReference type="Proteomes" id="UP001459277">
    <property type="component" value="Unassembled WGS sequence"/>
</dbReference>
<protein>
    <recommendedName>
        <fullName evidence="4">Wall-associated receptor kinase galacturonan-binding domain-containing protein</fullName>
    </recommendedName>
</protein>
<evidence type="ECO:0000313" key="6">
    <source>
        <dbReference type="Proteomes" id="UP001459277"/>
    </source>
</evidence>
<evidence type="ECO:0000259" key="4">
    <source>
        <dbReference type="Pfam" id="PF13947"/>
    </source>
</evidence>
<accession>A0AAW2DXN4</accession>
<evidence type="ECO:0000313" key="5">
    <source>
        <dbReference type="EMBL" id="KAL0015342.1"/>
    </source>
</evidence>
<dbReference type="EMBL" id="JAZDWU010000001">
    <property type="protein sequence ID" value="KAL0015342.1"/>
    <property type="molecule type" value="Genomic_DNA"/>
</dbReference>
<sequence>MNSAPCFASFIIFFILPESIFAVDKNYTACSQPFKCGGFHNISYPFWGDPLPSHCGIAEFKFVCQNGFPVPQILLERFQVLLINHEKHILRLARLDLYNNSCTSRYVDTTISYPFSYAPHFGILNLVLRLFISHSSLGLRCIQLS</sequence>
<feature type="signal peptide" evidence="3">
    <location>
        <begin position="1"/>
        <end position="22"/>
    </location>
</feature>
<dbReference type="Pfam" id="PF13947">
    <property type="entry name" value="GUB_WAK_bind"/>
    <property type="match status" value="1"/>
</dbReference>
<evidence type="ECO:0000256" key="3">
    <source>
        <dbReference type="SAM" id="SignalP"/>
    </source>
</evidence>
<dbReference type="GO" id="GO:0030247">
    <property type="term" value="F:polysaccharide binding"/>
    <property type="evidence" value="ECO:0007669"/>
    <property type="project" value="InterPro"/>
</dbReference>
<feature type="chain" id="PRO_5043979908" description="Wall-associated receptor kinase galacturonan-binding domain-containing protein" evidence="3">
    <location>
        <begin position="23"/>
        <end position="145"/>
    </location>
</feature>
<feature type="domain" description="Wall-associated receptor kinase galacturonan-binding" evidence="4">
    <location>
        <begin position="30"/>
        <end position="94"/>
    </location>
</feature>
<comment type="subcellular location">
    <subcellularLocation>
        <location evidence="1">Membrane</location>
        <topology evidence="1">Single-pass membrane protein</topology>
    </subcellularLocation>
</comment>
<organism evidence="5 6">
    <name type="scientific">Lithocarpus litseifolius</name>
    <dbReference type="NCBI Taxonomy" id="425828"/>
    <lineage>
        <taxon>Eukaryota</taxon>
        <taxon>Viridiplantae</taxon>
        <taxon>Streptophyta</taxon>
        <taxon>Embryophyta</taxon>
        <taxon>Tracheophyta</taxon>
        <taxon>Spermatophyta</taxon>
        <taxon>Magnoliopsida</taxon>
        <taxon>eudicotyledons</taxon>
        <taxon>Gunneridae</taxon>
        <taxon>Pentapetalae</taxon>
        <taxon>rosids</taxon>
        <taxon>fabids</taxon>
        <taxon>Fagales</taxon>
        <taxon>Fagaceae</taxon>
        <taxon>Lithocarpus</taxon>
    </lineage>
</organism>
<evidence type="ECO:0000256" key="2">
    <source>
        <dbReference type="ARBA" id="ARBA00022729"/>
    </source>
</evidence>
<dbReference type="AlphaFoldDB" id="A0AAW2DXN4"/>
<keyword evidence="2 3" id="KW-0732">Signal</keyword>
<dbReference type="PANTHER" id="PTHR33138">
    <property type="entry name" value="OS01G0690200 PROTEIN"/>
    <property type="match status" value="1"/>
</dbReference>
<name>A0AAW2DXN4_9ROSI</name>
<keyword evidence="6" id="KW-1185">Reference proteome</keyword>
<dbReference type="InterPro" id="IPR025287">
    <property type="entry name" value="WAK_GUB"/>
</dbReference>
<gene>
    <name evidence="5" type="ORF">SO802_002411</name>
</gene>
<proteinExistence type="predicted"/>
<comment type="caution">
    <text evidence="5">The sequence shown here is derived from an EMBL/GenBank/DDBJ whole genome shotgun (WGS) entry which is preliminary data.</text>
</comment>
<evidence type="ECO:0000256" key="1">
    <source>
        <dbReference type="ARBA" id="ARBA00004167"/>
    </source>
</evidence>
<dbReference type="PANTHER" id="PTHR33138:SF75">
    <property type="entry name" value="WALL-ASSOCIATED RECEPTOR KINASE GALACTURONAN-BINDING DOMAIN-CONTAINING PROTEIN"/>
    <property type="match status" value="1"/>
</dbReference>
<dbReference type="GO" id="GO:0016020">
    <property type="term" value="C:membrane"/>
    <property type="evidence" value="ECO:0007669"/>
    <property type="project" value="UniProtKB-SubCell"/>
</dbReference>
<reference evidence="5 6" key="1">
    <citation type="submission" date="2024-01" db="EMBL/GenBank/DDBJ databases">
        <title>A telomere-to-telomere, gap-free genome of sweet tea (Lithocarpus litseifolius).</title>
        <authorList>
            <person name="Zhou J."/>
        </authorList>
    </citation>
    <scope>NUCLEOTIDE SEQUENCE [LARGE SCALE GENOMIC DNA]</scope>
    <source>
        <strain evidence="5">Zhou-2022a</strain>
        <tissue evidence="5">Leaf</tissue>
    </source>
</reference>